<dbReference type="eggNOG" id="COG2706">
    <property type="taxonomic scope" value="Bacteria"/>
</dbReference>
<keyword evidence="3" id="KW-1185">Reference proteome</keyword>
<gene>
    <name evidence="2" type="ordered locus">Sterm_0768</name>
</gene>
<dbReference type="InterPro" id="IPR015943">
    <property type="entry name" value="WD40/YVTN_repeat-like_dom_sf"/>
</dbReference>
<dbReference type="Gene3D" id="2.130.10.10">
    <property type="entry name" value="YVTN repeat-like/Quinoprotein amine dehydrogenase"/>
    <property type="match status" value="1"/>
</dbReference>
<evidence type="ECO:0000313" key="2">
    <source>
        <dbReference type="EMBL" id="ACZ07640.1"/>
    </source>
</evidence>
<dbReference type="GO" id="GO:0005829">
    <property type="term" value="C:cytosol"/>
    <property type="evidence" value="ECO:0007669"/>
    <property type="project" value="TreeGrafter"/>
</dbReference>
<sequence>MKKEVYIGTYSNDENSGIFRLNVNTKTGEMDGLTQITKTLNPSYIVMNKEKKLVYSVLKDGDDGGVCASEITNNTVMPFSKILSGGHLPCYINIDKNKSFLFSANYGTGVIKIYSLGEKGELTGITAERDHNDLGLGKTHPHYIGLTPDEKYLFVVDLGLDMIILYNYSEGKLGEIFQKVLFKKGCGPRHMVFDNDGKYAYLITEYSTEIVTMRYSEAEGLEITDYVSALGDGFNNEGDGSAIRLSGDGTRLFSSSRKPGTVSMFEINKETKKPVLLDTSESGGEHPRDINIDEDGKILIAANRFSNNLVTFLVSEDGKKLIKSGYELQLAEPTCVAF</sequence>
<accession>D1AQ62</accession>
<dbReference type="SUPFAM" id="SSF51004">
    <property type="entry name" value="C-terminal (heme d1) domain of cytochrome cd1-nitrite reductase"/>
    <property type="match status" value="1"/>
</dbReference>
<dbReference type="PANTHER" id="PTHR30344:SF1">
    <property type="entry name" value="6-PHOSPHOGLUCONOLACTONASE"/>
    <property type="match status" value="1"/>
</dbReference>
<reference evidence="2 3" key="2">
    <citation type="journal article" date="2010" name="Stand. Genomic Sci.">
        <title>Complete genome sequence of Sebaldella termitidis type strain (NCTC 11300).</title>
        <authorList>
            <person name="Harmon-Smith M."/>
            <person name="Celia L."/>
            <person name="Chertkov O."/>
            <person name="Lapidus A."/>
            <person name="Copeland A."/>
            <person name="Glavina Del Rio T."/>
            <person name="Nolan M."/>
            <person name="Lucas S."/>
            <person name="Tice H."/>
            <person name="Cheng J.F."/>
            <person name="Han C."/>
            <person name="Detter J.C."/>
            <person name="Bruce D."/>
            <person name="Goodwin L."/>
            <person name="Pitluck S."/>
            <person name="Pati A."/>
            <person name="Liolios K."/>
            <person name="Ivanova N."/>
            <person name="Mavromatis K."/>
            <person name="Mikhailova N."/>
            <person name="Chen A."/>
            <person name="Palaniappan K."/>
            <person name="Land M."/>
            <person name="Hauser L."/>
            <person name="Chang Y.J."/>
            <person name="Jeffries C.D."/>
            <person name="Brettin T."/>
            <person name="Goker M."/>
            <person name="Beck B."/>
            <person name="Bristow J."/>
            <person name="Eisen J.A."/>
            <person name="Markowitz V."/>
            <person name="Hugenholtz P."/>
            <person name="Kyrpides N.C."/>
            <person name="Klenk H.P."/>
            <person name="Chen F."/>
        </authorList>
    </citation>
    <scope>NUCLEOTIDE SEQUENCE [LARGE SCALE GENOMIC DNA]</scope>
    <source>
        <strain evidence="3">ATCC 33386 / NCTC 11300</strain>
    </source>
</reference>
<dbReference type="AlphaFoldDB" id="D1AQ62"/>
<name>D1AQ62_SEBTE</name>
<dbReference type="STRING" id="526218.Sterm_0768"/>
<protein>
    <submittedName>
        <fullName evidence="2">3-carboxymuconate cyclase-like protein</fullName>
    </submittedName>
</protein>
<evidence type="ECO:0000313" key="3">
    <source>
        <dbReference type="Proteomes" id="UP000000845"/>
    </source>
</evidence>
<dbReference type="KEGG" id="str:Sterm_0768"/>
<reference evidence="3" key="1">
    <citation type="submission" date="2009-09" db="EMBL/GenBank/DDBJ databases">
        <title>The complete chromosome of Sebaldella termitidis ATCC 33386.</title>
        <authorList>
            <consortium name="US DOE Joint Genome Institute (JGI-PGF)"/>
            <person name="Lucas S."/>
            <person name="Copeland A."/>
            <person name="Lapidus A."/>
            <person name="Glavina del Rio T."/>
            <person name="Dalin E."/>
            <person name="Tice H."/>
            <person name="Bruce D."/>
            <person name="Goodwin L."/>
            <person name="Pitluck S."/>
            <person name="Kyrpides N."/>
            <person name="Mavromatis K."/>
            <person name="Ivanova N."/>
            <person name="Mikhailova N."/>
            <person name="Sims D."/>
            <person name="Meincke L."/>
            <person name="Brettin T."/>
            <person name="Detter J.C."/>
            <person name="Han C."/>
            <person name="Larimer F."/>
            <person name="Land M."/>
            <person name="Hauser L."/>
            <person name="Markowitz V."/>
            <person name="Cheng J.F."/>
            <person name="Hugenholtz P."/>
            <person name="Woyke T."/>
            <person name="Wu D."/>
            <person name="Eisen J.A."/>
        </authorList>
    </citation>
    <scope>NUCLEOTIDE SEQUENCE [LARGE SCALE GENOMIC DNA]</scope>
    <source>
        <strain evidence="3">ATCC 33386 / NCTC 11300</strain>
    </source>
</reference>
<dbReference type="EMBL" id="CP001739">
    <property type="protein sequence ID" value="ACZ07640.1"/>
    <property type="molecule type" value="Genomic_DNA"/>
</dbReference>
<dbReference type="InterPro" id="IPR019405">
    <property type="entry name" value="Lactonase_7-beta_prop"/>
</dbReference>
<dbReference type="GO" id="GO:0017057">
    <property type="term" value="F:6-phosphogluconolactonase activity"/>
    <property type="evidence" value="ECO:0007669"/>
    <property type="project" value="TreeGrafter"/>
</dbReference>
<organism evidence="2 3">
    <name type="scientific">Sebaldella termitidis (strain ATCC 33386 / NCTC 11300)</name>
    <dbReference type="NCBI Taxonomy" id="526218"/>
    <lineage>
        <taxon>Bacteria</taxon>
        <taxon>Fusobacteriati</taxon>
        <taxon>Fusobacteriota</taxon>
        <taxon>Fusobacteriia</taxon>
        <taxon>Fusobacteriales</taxon>
        <taxon>Leptotrichiaceae</taxon>
        <taxon>Sebaldella</taxon>
    </lineage>
</organism>
<dbReference type="RefSeq" id="WP_012860236.1">
    <property type="nucleotide sequence ID" value="NC_013517.1"/>
</dbReference>
<comment type="similarity">
    <text evidence="1">Belongs to the cycloisomerase 2 family.</text>
</comment>
<dbReference type="PANTHER" id="PTHR30344">
    <property type="entry name" value="6-PHOSPHOGLUCONOLACTONASE-RELATED"/>
    <property type="match status" value="1"/>
</dbReference>
<dbReference type="Proteomes" id="UP000000845">
    <property type="component" value="Chromosome"/>
</dbReference>
<dbReference type="HOGENOM" id="CLU_038716_3_0_0"/>
<dbReference type="InterPro" id="IPR050282">
    <property type="entry name" value="Cycloisomerase_2"/>
</dbReference>
<proteinExistence type="inferred from homology"/>
<evidence type="ECO:0000256" key="1">
    <source>
        <dbReference type="ARBA" id="ARBA00005564"/>
    </source>
</evidence>
<dbReference type="Pfam" id="PF10282">
    <property type="entry name" value="Lactonase"/>
    <property type="match status" value="1"/>
</dbReference>
<dbReference type="InterPro" id="IPR011048">
    <property type="entry name" value="Haem_d1_sf"/>
</dbReference>